<keyword evidence="10" id="KW-0539">Nucleus</keyword>
<dbReference type="FunFam" id="3.30.160.60:FF:000097">
    <property type="entry name" value="Zinc finger protein"/>
    <property type="match status" value="1"/>
</dbReference>
<feature type="domain" description="C2H2-type" evidence="12">
    <location>
        <begin position="154"/>
        <end position="181"/>
    </location>
</feature>
<evidence type="ECO:0000256" key="3">
    <source>
        <dbReference type="ARBA" id="ARBA00022723"/>
    </source>
</evidence>
<dbReference type="FunFam" id="3.30.160.60:FF:000624">
    <property type="entry name" value="zinc finger protein 697"/>
    <property type="match status" value="1"/>
</dbReference>
<evidence type="ECO:0000256" key="5">
    <source>
        <dbReference type="ARBA" id="ARBA00022771"/>
    </source>
</evidence>
<dbReference type="FunFam" id="3.30.160.60:FF:000425">
    <property type="entry name" value="PLAG1 like zinc finger 1"/>
    <property type="match status" value="1"/>
</dbReference>
<organism evidence="13 14">
    <name type="scientific">Popillia japonica</name>
    <name type="common">Japanese beetle</name>
    <dbReference type="NCBI Taxonomy" id="7064"/>
    <lineage>
        <taxon>Eukaryota</taxon>
        <taxon>Metazoa</taxon>
        <taxon>Ecdysozoa</taxon>
        <taxon>Arthropoda</taxon>
        <taxon>Hexapoda</taxon>
        <taxon>Insecta</taxon>
        <taxon>Pterygota</taxon>
        <taxon>Neoptera</taxon>
        <taxon>Endopterygota</taxon>
        <taxon>Coleoptera</taxon>
        <taxon>Polyphaga</taxon>
        <taxon>Scarabaeiformia</taxon>
        <taxon>Scarabaeidae</taxon>
        <taxon>Rutelinae</taxon>
        <taxon>Popillia</taxon>
    </lineage>
</organism>
<sequence>MQNICPQCKNTLKTPSCRLIQDACGHQKSRLCLLKDEEKCSLCVSPGQNSAVAHDSVIKYENNHTAVIAFKSSSDVNKEETIIAHDSVIKYENNHTAVIAFKSSSDVNKEETINNDSECNDIKQKEKSEINKRFYQTLPIPSHIILSNDVPVIYTCKICGRKFKTRSHVKYHHYCASGKKPLQCAYCSKEFITKAHLELHILNHTGRKPYSCDTCGKSFLQYAKLKRHMLLHSNLKPCVCQKCGKSFRTNDKLKVHGLIHTKEKPFACKQCKAKFNNSSNLKKHMAVHIKEGIHMCDQCGKRFKLRSTLMTHNKIHSSNKSHKCQICTKAFHNLKDLKRHTLIHADEKAYNCDMCNTSFRRKDNLNRHLRNTHPGKKATYTQKTVKAPLSKPSLVENPNAIKVITPSPTCNIIKKQEQDKRDQRTVPVINGPIKLASKTTAFKDCYNINRNTSDTPESVNIYEKILLPNNTISKVNETQTVRKPSEILKSDFLPLHYGTSFEHKTHAVIKNIKFKLPKEYLNLSNKDDVNIAALTTGSKLPIEEQRLTKNVGNVEPQNEVKSVIVNATNSQVSDVHWRKRTTQNFNASHMEEL</sequence>
<dbReference type="SMART" id="SM00355">
    <property type="entry name" value="ZnF_C2H2"/>
    <property type="match status" value="8"/>
</dbReference>
<dbReference type="GO" id="GO:0008270">
    <property type="term" value="F:zinc ion binding"/>
    <property type="evidence" value="ECO:0007669"/>
    <property type="project" value="UniProtKB-KW"/>
</dbReference>
<dbReference type="GO" id="GO:0048598">
    <property type="term" value="P:embryonic morphogenesis"/>
    <property type="evidence" value="ECO:0007669"/>
    <property type="project" value="UniProtKB-ARBA"/>
</dbReference>
<evidence type="ECO:0000256" key="11">
    <source>
        <dbReference type="PROSITE-ProRule" id="PRU00042"/>
    </source>
</evidence>
<keyword evidence="9" id="KW-0804">Transcription</keyword>
<dbReference type="SUPFAM" id="SSF57667">
    <property type="entry name" value="beta-beta-alpha zinc fingers"/>
    <property type="match status" value="4"/>
</dbReference>
<dbReference type="PANTHER" id="PTHR16515:SF66">
    <property type="entry name" value="C2H2-TYPE DOMAIN-CONTAINING PROTEIN"/>
    <property type="match status" value="1"/>
</dbReference>
<keyword evidence="5 11" id="KW-0863">Zinc-finger</keyword>
<dbReference type="Gene3D" id="3.30.160.60">
    <property type="entry name" value="Classic Zinc Finger"/>
    <property type="match status" value="7"/>
</dbReference>
<protein>
    <submittedName>
        <fullName evidence="13">Zinc finger, C2H2 type</fullName>
    </submittedName>
</protein>
<comment type="function">
    <text evidence="1">May be involved in transcriptional regulation.</text>
</comment>
<feature type="domain" description="C2H2-type" evidence="12">
    <location>
        <begin position="322"/>
        <end position="349"/>
    </location>
</feature>
<keyword evidence="14" id="KW-1185">Reference proteome</keyword>
<dbReference type="InterPro" id="IPR036236">
    <property type="entry name" value="Znf_C2H2_sf"/>
</dbReference>
<dbReference type="PROSITE" id="PS50157">
    <property type="entry name" value="ZINC_FINGER_C2H2_2"/>
    <property type="match status" value="8"/>
</dbReference>
<keyword evidence="7" id="KW-0805">Transcription regulation</keyword>
<evidence type="ECO:0000256" key="7">
    <source>
        <dbReference type="ARBA" id="ARBA00023015"/>
    </source>
</evidence>
<feature type="domain" description="C2H2-type" evidence="12">
    <location>
        <begin position="350"/>
        <end position="378"/>
    </location>
</feature>
<feature type="domain" description="C2H2-type" evidence="12">
    <location>
        <begin position="182"/>
        <end position="209"/>
    </location>
</feature>
<evidence type="ECO:0000259" key="12">
    <source>
        <dbReference type="PROSITE" id="PS50157"/>
    </source>
</evidence>
<evidence type="ECO:0000256" key="8">
    <source>
        <dbReference type="ARBA" id="ARBA00023125"/>
    </source>
</evidence>
<feature type="domain" description="C2H2-type" evidence="12">
    <location>
        <begin position="210"/>
        <end position="237"/>
    </location>
</feature>
<dbReference type="Pfam" id="PF00096">
    <property type="entry name" value="zf-C2H2"/>
    <property type="match status" value="8"/>
</dbReference>
<name>A0AAW1L6G0_POPJA</name>
<evidence type="ECO:0000313" key="13">
    <source>
        <dbReference type="EMBL" id="KAK9730462.1"/>
    </source>
</evidence>
<dbReference type="AlphaFoldDB" id="A0AAW1L6G0"/>
<dbReference type="InterPro" id="IPR013087">
    <property type="entry name" value="Znf_C2H2_type"/>
</dbReference>
<accession>A0AAW1L6G0</accession>
<evidence type="ECO:0000256" key="1">
    <source>
        <dbReference type="ARBA" id="ARBA00003767"/>
    </source>
</evidence>
<dbReference type="GO" id="GO:0005634">
    <property type="term" value="C:nucleus"/>
    <property type="evidence" value="ECO:0007669"/>
    <property type="project" value="UniProtKB-SubCell"/>
</dbReference>
<gene>
    <name evidence="13" type="ORF">QE152_g15188</name>
</gene>
<keyword evidence="6" id="KW-0862">Zinc</keyword>
<evidence type="ECO:0000256" key="2">
    <source>
        <dbReference type="ARBA" id="ARBA00004123"/>
    </source>
</evidence>
<feature type="domain" description="C2H2-type" evidence="12">
    <location>
        <begin position="294"/>
        <end position="321"/>
    </location>
</feature>
<dbReference type="GO" id="GO:0010468">
    <property type="term" value="P:regulation of gene expression"/>
    <property type="evidence" value="ECO:0007669"/>
    <property type="project" value="TreeGrafter"/>
</dbReference>
<feature type="domain" description="C2H2-type" evidence="12">
    <location>
        <begin position="238"/>
        <end position="265"/>
    </location>
</feature>
<keyword evidence="4" id="KW-0677">Repeat</keyword>
<dbReference type="PROSITE" id="PS00028">
    <property type="entry name" value="ZINC_FINGER_C2H2_1"/>
    <property type="match status" value="7"/>
</dbReference>
<dbReference type="GO" id="GO:0003677">
    <property type="term" value="F:DNA binding"/>
    <property type="evidence" value="ECO:0007669"/>
    <property type="project" value="UniProtKB-KW"/>
</dbReference>
<dbReference type="Proteomes" id="UP001458880">
    <property type="component" value="Unassembled WGS sequence"/>
</dbReference>
<evidence type="ECO:0000256" key="6">
    <source>
        <dbReference type="ARBA" id="ARBA00022833"/>
    </source>
</evidence>
<dbReference type="InterPro" id="IPR050331">
    <property type="entry name" value="Zinc_finger"/>
</dbReference>
<dbReference type="FunFam" id="3.30.160.60:FF:000340">
    <property type="entry name" value="zinc finger protein 473 isoform X1"/>
    <property type="match status" value="1"/>
</dbReference>
<feature type="domain" description="C2H2-type" evidence="12">
    <location>
        <begin position="266"/>
        <end position="293"/>
    </location>
</feature>
<dbReference type="EMBL" id="JASPKY010000146">
    <property type="protein sequence ID" value="KAK9730462.1"/>
    <property type="molecule type" value="Genomic_DNA"/>
</dbReference>
<keyword evidence="3" id="KW-0479">Metal-binding</keyword>
<dbReference type="FunFam" id="3.30.160.60:FF:000100">
    <property type="entry name" value="Zinc finger 45-like"/>
    <property type="match status" value="1"/>
</dbReference>
<evidence type="ECO:0000256" key="4">
    <source>
        <dbReference type="ARBA" id="ARBA00022737"/>
    </source>
</evidence>
<evidence type="ECO:0000313" key="14">
    <source>
        <dbReference type="Proteomes" id="UP001458880"/>
    </source>
</evidence>
<comment type="caution">
    <text evidence="13">The sequence shown here is derived from an EMBL/GenBank/DDBJ whole genome shotgun (WGS) entry which is preliminary data.</text>
</comment>
<keyword evidence="8" id="KW-0238">DNA-binding</keyword>
<reference evidence="13 14" key="1">
    <citation type="journal article" date="2024" name="BMC Genomics">
        <title>De novo assembly and annotation of Popillia japonica's genome with initial clues to its potential as an invasive pest.</title>
        <authorList>
            <person name="Cucini C."/>
            <person name="Boschi S."/>
            <person name="Funari R."/>
            <person name="Cardaioli E."/>
            <person name="Iannotti N."/>
            <person name="Marturano G."/>
            <person name="Paoli F."/>
            <person name="Bruttini M."/>
            <person name="Carapelli A."/>
            <person name="Frati F."/>
            <person name="Nardi F."/>
        </authorList>
    </citation>
    <scope>NUCLEOTIDE SEQUENCE [LARGE SCALE GENOMIC DNA]</scope>
    <source>
        <strain evidence="13">DMR45628</strain>
    </source>
</reference>
<evidence type="ECO:0000256" key="10">
    <source>
        <dbReference type="ARBA" id="ARBA00023242"/>
    </source>
</evidence>
<evidence type="ECO:0000256" key="9">
    <source>
        <dbReference type="ARBA" id="ARBA00023163"/>
    </source>
</evidence>
<dbReference type="PANTHER" id="PTHR16515">
    <property type="entry name" value="PR DOMAIN ZINC FINGER PROTEIN"/>
    <property type="match status" value="1"/>
</dbReference>
<proteinExistence type="predicted"/>
<comment type="subcellular location">
    <subcellularLocation>
        <location evidence="2">Nucleus</location>
    </subcellularLocation>
</comment>